<organism evidence="1">
    <name type="scientific">Ficedula parva Circoviridae sp</name>
    <dbReference type="NCBI Taxonomy" id="2814999"/>
    <lineage>
        <taxon>Viruses</taxon>
        <taxon>Monodnaviria</taxon>
        <taxon>Shotokuvirae</taxon>
        <taxon>Cressdnaviricota</taxon>
        <taxon>Arfiviricetes</taxon>
        <taxon>Cirlivirales</taxon>
        <taxon>Circoviridae</taxon>
    </lineage>
</organism>
<evidence type="ECO:0000313" key="1">
    <source>
        <dbReference type="EMBL" id="QTE03319.1"/>
    </source>
</evidence>
<sequence length="316" mass="36559">MPYSRQRGTRFYAYRQAPMGRYRPRRVIGRRPATYRRSTRRVVRPTRTYRRRSGFRRPGAYLNRTRLPVIRGTLPNRMCTLKMETKTATGHSYAYDQNNVQGTPGQFLFGGQWVPTTIESVLNQAVWDSYTNHKLMSAILVLKNFRIFKTSFVAVDASTATINGTTIELPAYKFRTWNNFTNTTPPENDDHSARWRDRMITKRTRLRYKYPFNPAIMSHAGGTYSTFVSAYCSDNPQPGVKDIQTFMFDYGAASYNGQRSAANMWCPAIYMEPEPPYPANEYVSPVDRYGTKAARISIAFDFCWYTNWRCVGQLAS</sequence>
<reference evidence="1" key="1">
    <citation type="submission" date="2020-10" db="EMBL/GenBank/DDBJ databases">
        <title>CRESS DNA virus dark matter in the feces of wild birds.</title>
        <authorList>
            <person name="Yang S."/>
            <person name="Zhang W."/>
        </authorList>
    </citation>
    <scope>NUCLEOTIDE SEQUENCE</scope>
    <source>
        <strain evidence="1">Rbf133cir1</strain>
    </source>
</reference>
<proteinExistence type="predicted"/>
<name>A0A8A4XCB1_9CIRC</name>
<accession>A0A8A4XCB1</accession>
<dbReference type="EMBL" id="MW182730">
    <property type="protein sequence ID" value="QTE03319.1"/>
    <property type="molecule type" value="Genomic_DNA"/>
</dbReference>
<protein>
    <submittedName>
        <fullName evidence="1">Capsid protein</fullName>
    </submittedName>
</protein>